<dbReference type="Gene3D" id="3.30.2010.10">
    <property type="entry name" value="Metalloproteases ('zincins'), catalytic domain"/>
    <property type="match status" value="1"/>
</dbReference>
<reference evidence="10" key="1">
    <citation type="submission" date="2016-08" db="EMBL/GenBank/DDBJ databases">
        <authorList>
            <person name="Varghese N."/>
            <person name="Submissions Spin"/>
        </authorList>
    </citation>
    <scope>NUCLEOTIDE SEQUENCE [LARGE SCALE GENOMIC DNA]</scope>
    <source>
        <strain evidence="10">R-53248</strain>
    </source>
</reference>
<dbReference type="Proteomes" id="UP000199670">
    <property type="component" value="Unassembled WGS sequence"/>
</dbReference>
<comment type="cofactor">
    <cofactor evidence="6">
        <name>Zn(2+)</name>
        <dbReference type="ChEBI" id="CHEBI:29105"/>
    </cofactor>
    <text evidence="6">Binds 1 zinc ion per subunit.</text>
</comment>
<gene>
    <name evidence="9" type="ORF">GA0061081_11430</name>
</gene>
<keyword evidence="10" id="KW-1185">Reference proteome</keyword>
<evidence type="ECO:0000256" key="6">
    <source>
        <dbReference type="RuleBase" id="RU003983"/>
    </source>
</evidence>
<evidence type="ECO:0000256" key="1">
    <source>
        <dbReference type="ARBA" id="ARBA00022670"/>
    </source>
</evidence>
<feature type="signal peptide" evidence="7">
    <location>
        <begin position="1"/>
        <end position="20"/>
    </location>
</feature>
<evidence type="ECO:0000256" key="7">
    <source>
        <dbReference type="SAM" id="SignalP"/>
    </source>
</evidence>
<accession>A0A1C4D8B4</accession>
<dbReference type="GO" id="GO:0004222">
    <property type="term" value="F:metalloendopeptidase activity"/>
    <property type="evidence" value="ECO:0007669"/>
    <property type="project" value="InterPro"/>
</dbReference>
<evidence type="ECO:0000256" key="4">
    <source>
        <dbReference type="ARBA" id="ARBA00022833"/>
    </source>
</evidence>
<dbReference type="RefSeq" id="WP_141683365.1">
    <property type="nucleotide sequence ID" value="NZ_FMAQ01000014.1"/>
</dbReference>
<sequence length="225" mass="25660">MKHIISFLMLCFLFSLLAGCQNQKNETTFIITSEQIKQLSEQDLMAIGAQSCAQSDKRSVIANENSWLYKKLEMLTQTLPKQVNNIEVTYKVYLNTDPNAWSTGNGCIRINSGLMKLLSDNELQAVLAHEQAHIVLKHAIKSFRLAPYVEIVNDDIIVLIKEDIAQQYEFEADHYALDLLIRENINPMGLVTMLKKMPIHSTKKITSHPSNTKRIDRILDRLSSK</sequence>
<keyword evidence="3 6" id="KW-0378">Hydrolase</keyword>
<dbReference type="PROSITE" id="PS51257">
    <property type="entry name" value="PROKAR_LIPOPROTEIN"/>
    <property type="match status" value="1"/>
</dbReference>
<dbReference type="PANTHER" id="PTHR22726">
    <property type="entry name" value="METALLOENDOPEPTIDASE OMA1"/>
    <property type="match status" value="1"/>
</dbReference>
<keyword evidence="1 6" id="KW-0645">Protease</keyword>
<keyword evidence="2" id="KW-0479">Metal-binding</keyword>
<dbReference type="STRING" id="1798182.GA0061081_11430"/>
<dbReference type="GO" id="GO:0051603">
    <property type="term" value="P:proteolysis involved in protein catabolic process"/>
    <property type="evidence" value="ECO:0007669"/>
    <property type="project" value="TreeGrafter"/>
</dbReference>
<dbReference type="InterPro" id="IPR051156">
    <property type="entry name" value="Mito/Outer_Membr_Metalloprot"/>
</dbReference>
<feature type="chain" id="PRO_5008690325" evidence="7">
    <location>
        <begin position="21"/>
        <end position="225"/>
    </location>
</feature>
<protein>
    <submittedName>
        <fullName evidence="9">Putative metalloprotease</fullName>
    </submittedName>
</protein>
<dbReference type="Pfam" id="PF01435">
    <property type="entry name" value="Peptidase_M48"/>
    <property type="match status" value="2"/>
</dbReference>
<dbReference type="PANTHER" id="PTHR22726:SF8">
    <property type="entry name" value="METALLOPROTEASE YCAL"/>
    <property type="match status" value="1"/>
</dbReference>
<keyword evidence="7" id="KW-0732">Signal</keyword>
<proteinExistence type="inferred from homology"/>
<evidence type="ECO:0000313" key="9">
    <source>
        <dbReference type="EMBL" id="SCC27577.1"/>
    </source>
</evidence>
<dbReference type="AlphaFoldDB" id="A0A1C4D8B4"/>
<dbReference type="GO" id="GO:0016020">
    <property type="term" value="C:membrane"/>
    <property type="evidence" value="ECO:0007669"/>
    <property type="project" value="TreeGrafter"/>
</dbReference>
<dbReference type="GO" id="GO:0046872">
    <property type="term" value="F:metal ion binding"/>
    <property type="evidence" value="ECO:0007669"/>
    <property type="project" value="UniProtKB-KW"/>
</dbReference>
<dbReference type="OrthoDB" id="9810445at2"/>
<keyword evidence="5 6" id="KW-0482">Metalloprotease</keyword>
<evidence type="ECO:0000256" key="3">
    <source>
        <dbReference type="ARBA" id="ARBA00022801"/>
    </source>
</evidence>
<comment type="similarity">
    <text evidence="6">Belongs to the peptidase M48 family.</text>
</comment>
<name>A0A1C4D8B4_9GAMM</name>
<evidence type="ECO:0000256" key="2">
    <source>
        <dbReference type="ARBA" id="ARBA00022723"/>
    </source>
</evidence>
<evidence type="ECO:0000313" key="10">
    <source>
        <dbReference type="Proteomes" id="UP000199670"/>
    </source>
</evidence>
<evidence type="ECO:0000259" key="8">
    <source>
        <dbReference type="Pfam" id="PF01435"/>
    </source>
</evidence>
<dbReference type="InterPro" id="IPR001915">
    <property type="entry name" value="Peptidase_M48"/>
</dbReference>
<feature type="domain" description="Peptidase M48" evidence="8">
    <location>
        <begin position="161"/>
        <end position="220"/>
    </location>
</feature>
<dbReference type="EMBL" id="FMAQ01000014">
    <property type="protein sequence ID" value="SCC27577.1"/>
    <property type="molecule type" value="Genomic_DNA"/>
</dbReference>
<keyword evidence="4 6" id="KW-0862">Zinc</keyword>
<evidence type="ECO:0000256" key="5">
    <source>
        <dbReference type="ARBA" id="ARBA00023049"/>
    </source>
</evidence>
<organism evidence="9 10">
    <name type="scientific">Gilliamella bombicola</name>
    <dbReference type="NCBI Taxonomy" id="1798182"/>
    <lineage>
        <taxon>Bacteria</taxon>
        <taxon>Pseudomonadati</taxon>
        <taxon>Pseudomonadota</taxon>
        <taxon>Gammaproteobacteria</taxon>
        <taxon>Orbales</taxon>
        <taxon>Orbaceae</taxon>
        <taxon>Gilliamella</taxon>
    </lineage>
</organism>
<feature type="domain" description="Peptidase M48" evidence="8">
    <location>
        <begin position="89"/>
        <end position="144"/>
    </location>
</feature>